<dbReference type="InterPro" id="IPR005814">
    <property type="entry name" value="Aminotrans_3"/>
</dbReference>
<dbReference type="eggNOG" id="COG4992">
    <property type="taxonomic scope" value="Bacteria"/>
</dbReference>
<dbReference type="KEGG" id="amt:Amet_4317"/>
<dbReference type="InterPro" id="IPR015422">
    <property type="entry name" value="PyrdxlP-dep_Trfase_small"/>
</dbReference>
<dbReference type="CDD" id="cd00610">
    <property type="entry name" value="OAT_like"/>
    <property type="match status" value="1"/>
</dbReference>
<dbReference type="HOGENOM" id="CLU_016922_10_0_9"/>
<dbReference type="InterPro" id="IPR050103">
    <property type="entry name" value="Class-III_PLP-dep_AT"/>
</dbReference>
<evidence type="ECO:0000256" key="5">
    <source>
        <dbReference type="RuleBase" id="RU003560"/>
    </source>
</evidence>
<proteinExistence type="inferred from homology"/>
<evidence type="ECO:0000313" key="6">
    <source>
        <dbReference type="EMBL" id="ABR50391.1"/>
    </source>
</evidence>
<dbReference type="Gene3D" id="3.90.1150.10">
    <property type="entry name" value="Aspartate Aminotransferase, domain 1"/>
    <property type="match status" value="1"/>
</dbReference>
<keyword evidence="7" id="KW-1185">Reference proteome</keyword>
<accession>A6TW23</accession>
<dbReference type="SUPFAM" id="SSF53383">
    <property type="entry name" value="PLP-dependent transferases"/>
    <property type="match status" value="1"/>
</dbReference>
<dbReference type="InterPro" id="IPR015424">
    <property type="entry name" value="PyrdxlP-dep_Trfase"/>
</dbReference>
<dbReference type="Pfam" id="PF00202">
    <property type="entry name" value="Aminotran_3"/>
    <property type="match status" value="1"/>
</dbReference>
<evidence type="ECO:0000256" key="2">
    <source>
        <dbReference type="ARBA" id="ARBA00022576"/>
    </source>
</evidence>
<name>A6TW23_ALKMQ</name>
<evidence type="ECO:0000256" key="3">
    <source>
        <dbReference type="ARBA" id="ARBA00022679"/>
    </source>
</evidence>
<dbReference type="FunFam" id="3.40.640.10:FF:000004">
    <property type="entry name" value="Acetylornithine aminotransferase"/>
    <property type="match status" value="1"/>
</dbReference>
<keyword evidence="2 6" id="KW-0032">Aminotransferase</keyword>
<dbReference type="PANTHER" id="PTHR11986">
    <property type="entry name" value="AMINOTRANSFERASE CLASS III"/>
    <property type="match status" value="1"/>
</dbReference>
<protein>
    <submittedName>
        <fullName evidence="6">Aminotransferase class-III</fullName>
    </submittedName>
</protein>
<dbReference type="PIRSF" id="PIRSF000521">
    <property type="entry name" value="Transaminase_4ab_Lys_Orn"/>
    <property type="match status" value="1"/>
</dbReference>
<dbReference type="AlphaFoldDB" id="A6TW23"/>
<dbReference type="InterPro" id="IPR015421">
    <property type="entry name" value="PyrdxlP-dep_Trfase_major"/>
</dbReference>
<dbReference type="GO" id="GO:0042802">
    <property type="term" value="F:identical protein binding"/>
    <property type="evidence" value="ECO:0007669"/>
    <property type="project" value="TreeGrafter"/>
</dbReference>
<dbReference type="STRING" id="293826.Amet_4317"/>
<dbReference type="EMBL" id="CP000724">
    <property type="protein sequence ID" value="ABR50391.1"/>
    <property type="molecule type" value="Genomic_DNA"/>
</dbReference>
<comment type="similarity">
    <text evidence="5">Belongs to the class-III pyridoxal-phosphate-dependent aminotransferase family.</text>
</comment>
<evidence type="ECO:0000256" key="4">
    <source>
        <dbReference type="ARBA" id="ARBA00022898"/>
    </source>
</evidence>
<keyword evidence="4 5" id="KW-0663">Pyridoxal phosphate</keyword>
<dbReference type="PROSITE" id="PS00600">
    <property type="entry name" value="AA_TRANSFER_CLASS_3"/>
    <property type="match status" value="1"/>
</dbReference>
<keyword evidence="3 6" id="KW-0808">Transferase</keyword>
<reference evidence="7" key="1">
    <citation type="journal article" date="2016" name="Genome Announc.">
        <title>Complete genome sequence of Alkaliphilus metalliredigens strain QYMF, an alkaliphilic and metal-reducing bacterium isolated from borax-contaminated leachate ponds.</title>
        <authorList>
            <person name="Hwang C."/>
            <person name="Copeland A."/>
            <person name="Lucas S."/>
            <person name="Lapidus A."/>
            <person name="Barry K."/>
            <person name="Detter J.C."/>
            <person name="Glavina Del Rio T."/>
            <person name="Hammon N."/>
            <person name="Israni S."/>
            <person name="Dalin E."/>
            <person name="Tice H."/>
            <person name="Pitluck S."/>
            <person name="Chertkov O."/>
            <person name="Brettin T."/>
            <person name="Bruce D."/>
            <person name="Han C."/>
            <person name="Schmutz J."/>
            <person name="Larimer F."/>
            <person name="Land M.L."/>
            <person name="Hauser L."/>
            <person name="Kyrpides N."/>
            <person name="Mikhailova N."/>
            <person name="Ye Q."/>
            <person name="Zhou J."/>
            <person name="Richardson P."/>
            <person name="Fields M.W."/>
        </authorList>
    </citation>
    <scope>NUCLEOTIDE SEQUENCE [LARGE SCALE GENOMIC DNA]</scope>
    <source>
        <strain evidence="7">QYMF</strain>
    </source>
</reference>
<gene>
    <name evidence="6" type="ordered locus">Amet_4317</name>
</gene>
<evidence type="ECO:0000313" key="7">
    <source>
        <dbReference type="Proteomes" id="UP000001572"/>
    </source>
</evidence>
<dbReference type="GO" id="GO:0008483">
    <property type="term" value="F:transaminase activity"/>
    <property type="evidence" value="ECO:0007669"/>
    <property type="project" value="UniProtKB-KW"/>
</dbReference>
<dbReference type="Proteomes" id="UP000001572">
    <property type="component" value="Chromosome"/>
</dbReference>
<organism evidence="6 7">
    <name type="scientific">Alkaliphilus metalliredigens (strain QYMF)</name>
    <dbReference type="NCBI Taxonomy" id="293826"/>
    <lineage>
        <taxon>Bacteria</taxon>
        <taxon>Bacillati</taxon>
        <taxon>Bacillota</taxon>
        <taxon>Clostridia</taxon>
        <taxon>Peptostreptococcales</taxon>
        <taxon>Natronincolaceae</taxon>
        <taxon>Alkaliphilus</taxon>
    </lineage>
</organism>
<evidence type="ECO:0000256" key="1">
    <source>
        <dbReference type="ARBA" id="ARBA00001933"/>
    </source>
</evidence>
<comment type="cofactor">
    <cofactor evidence="1">
        <name>pyridoxal 5'-phosphate</name>
        <dbReference type="ChEBI" id="CHEBI:597326"/>
    </cofactor>
</comment>
<dbReference type="InterPro" id="IPR049704">
    <property type="entry name" value="Aminotrans_3_PPA_site"/>
</dbReference>
<dbReference type="GO" id="GO:0030170">
    <property type="term" value="F:pyridoxal phosphate binding"/>
    <property type="evidence" value="ECO:0007669"/>
    <property type="project" value="InterPro"/>
</dbReference>
<sequence length="473" mass="52570">MGVIKDQILSEKKKYITIEKAMELSNLETQVKYEQFINPQLLKLLKILSFDRVFVKAKDTKLWDDQGREYIDFLGAYGALNIGHNNEFVISSLQKITNLPNLLQTALNPLSGALAEALANITPGSLMHTFFCNSGAEAVEGALKLARIATGKARIIYCSSSFHGKSMGALSVTGREKYRKYFQPLIASTEEVIYGDISELIDLLETYDDIAAMILEPIQGEGGVIVPSKGYLKMVRELCNQYDVLLIADEVQTGFGRTGNWFACEDEEINPDIMCMAKSLGGGIIPVGAYIATKAVWEKGYGSMDKCLLHTSTFGGNTWAMAAGLATIQFIDESNLVHEARKKGTYFLEKLNQLKEDYPLLKDVRGRGLMIGLEFEPISNQLTKRFELTSELLGEYTGGVIASKMLNDYGIVTAYTLNNPYVIRVEPSLTISYEEIDHFVAALRDILQKHKGITSMALSNTKYFIKSFINRGV</sequence>
<dbReference type="RefSeq" id="WP_012065338.1">
    <property type="nucleotide sequence ID" value="NC_009633.1"/>
</dbReference>
<dbReference type="Gene3D" id="3.40.640.10">
    <property type="entry name" value="Type I PLP-dependent aspartate aminotransferase-like (Major domain)"/>
    <property type="match status" value="1"/>
</dbReference>
<dbReference type="PANTHER" id="PTHR11986:SF79">
    <property type="entry name" value="ACETYLORNITHINE AMINOTRANSFERASE, MITOCHONDRIAL"/>
    <property type="match status" value="1"/>
</dbReference>